<dbReference type="HOGENOM" id="CLU_2220588_0_0_9"/>
<evidence type="ECO:0000313" key="3">
    <source>
        <dbReference type="Proteomes" id="UP000029507"/>
    </source>
</evidence>
<keyword evidence="3" id="KW-1185">Reference proteome</keyword>
<dbReference type="KEGG" id="pste:PSTEL_00210"/>
<feature type="region of interest" description="Disordered" evidence="1">
    <location>
        <begin position="1"/>
        <end position="20"/>
    </location>
</feature>
<protein>
    <submittedName>
        <fullName evidence="2">Uncharacterized protein</fullName>
    </submittedName>
</protein>
<evidence type="ECO:0000256" key="1">
    <source>
        <dbReference type="SAM" id="MobiDB-lite"/>
    </source>
</evidence>
<accession>A0A089LRF7</accession>
<proteinExistence type="predicted"/>
<dbReference type="EMBL" id="CP009286">
    <property type="protein sequence ID" value="AIQ61788.1"/>
    <property type="molecule type" value="Genomic_DNA"/>
</dbReference>
<name>A0A089LRF7_9BACL</name>
<reference evidence="2 3" key="1">
    <citation type="submission" date="2014-08" db="EMBL/GenBank/DDBJ databases">
        <title>Comparative genomics of the Paenibacillus odorifer group.</title>
        <authorList>
            <person name="den Bakker H.C."/>
            <person name="Tsai Y.-C."/>
            <person name="Martin N."/>
            <person name="Korlach J."/>
            <person name="Wiedmann M."/>
        </authorList>
    </citation>
    <scope>NUCLEOTIDE SEQUENCE [LARGE SCALE GENOMIC DNA]</scope>
    <source>
        <strain evidence="2 3">DSM 14472</strain>
    </source>
</reference>
<gene>
    <name evidence="2" type="ORF">PSTEL_00210</name>
</gene>
<organism evidence="2 3">
    <name type="scientific">Paenibacillus stellifer</name>
    <dbReference type="NCBI Taxonomy" id="169760"/>
    <lineage>
        <taxon>Bacteria</taxon>
        <taxon>Bacillati</taxon>
        <taxon>Bacillota</taxon>
        <taxon>Bacilli</taxon>
        <taxon>Bacillales</taxon>
        <taxon>Paenibacillaceae</taxon>
        <taxon>Paenibacillus</taxon>
    </lineage>
</organism>
<evidence type="ECO:0000313" key="2">
    <source>
        <dbReference type="EMBL" id="AIQ61788.1"/>
    </source>
</evidence>
<feature type="compositionally biased region" description="Basic and acidic residues" evidence="1">
    <location>
        <begin position="11"/>
        <end position="20"/>
    </location>
</feature>
<dbReference type="STRING" id="169760.PSTEL_00210"/>
<dbReference type="AlphaFoldDB" id="A0A089LRF7"/>
<sequence>MAKIAPEAAELEARPGDEGEHTSVVEGALKLGEAAIHSCENTDIDMLVATVHLDRNGILKMVLKMAVKRQRLALLKHRKITCLFEMDSGSGAPLCFYCTKKGKVYK</sequence>
<dbReference type="Proteomes" id="UP000029507">
    <property type="component" value="Chromosome"/>
</dbReference>